<feature type="compositionally biased region" description="Polar residues" evidence="1">
    <location>
        <begin position="163"/>
        <end position="192"/>
    </location>
</feature>
<dbReference type="InterPro" id="IPR051860">
    <property type="entry name" value="Plasmodium_CSP_Invasion"/>
</dbReference>
<feature type="compositionally biased region" description="Low complexity" evidence="1">
    <location>
        <begin position="213"/>
        <end position="315"/>
    </location>
</feature>
<comment type="caution">
    <text evidence="2">The sequence shown here is derived from an EMBL/GenBank/DDBJ whole genome shotgun (WGS) entry which is preliminary data.</text>
</comment>
<feature type="compositionally biased region" description="Polar residues" evidence="1">
    <location>
        <begin position="446"/>
        <end position="458"/>
    </location>
</feature>
<organism evidence="2 3">
    <name type="scientific">Cyclotella cryptica</name>
    <dbReference type="NCBI Taxonomy" id="29204"/>
    <lineage>
        <taxon>Eukaryota</taxon>
        <taxon>Sar</taxon>
        <taxon>Stramenopiles</taxon>
        <taxon>Ochrophyta</taxon>
        <taxon>Bacillariophyta</taxon>
        <taxon>Coscinodiscophyceae</taxon>
        <taxon>Thalassiosirophycidae</taxon>
        <taxon>Stephanodiscales</taxon>
        <taxon>Stephanodiscaceae</taxon>
        <taxon>Cyclotella</taxon>
    </lineage>
</organism>
<evidence type="ECO:0000256" key="1">
    <source>
        <dbReference type="SAM" id="MobiDB-lite"/>
    </source>
</evidence>
<name>A0ABD3P8N9_9STRA</name>
<reference evidence="2 3" key="1">
    <citation type="journal article" date="2020" name="G3 (Bethesda)">
        <title>Improved Reference Genome for Cyclotella cryptica CCMP332, a Model for Cell Wall Morphogenesis, Salinity Adaptation, and Lipid Production in Diatoms (Bacillariophyta).</title>
        <authorList>
            <person name="Roberts W.R."/>
            <person name="Downey K.M."/>
            <person name="Ruck E.C."/>
            <person name="Traller J.C."/>
            <person name="Alverson A.J."/>
        </authorList>
    </citation>
    <scope>NUCLEOTIDE SEQUENCE [LARGE SCALE GENOMIC DNA]</scope>
    <source>
        <strain evidence="2 3">CCMP332</strain>
    </source>
</reference>
<feature type="region of interest" description="Disordered" evidence="1">
    <location>
        <begin position="160"/>
        <end position="479"/>
    </location>
</feature>
<dbReference type="PANTHER" id="PTHR44826">
    <property type="entry name" value="SPORE COAT PROTEIN SP85"/>
    <property type="match status" value="1"/>
</dbReference>
<proteinExistence type="predicted"/>
<feature type="compositionally biased region" description="Polar residues" evidence="1">
    <location>
        <begin position="466"/>
        <end position="475"/>
    </location>
</feature>
<protein>
    <submittedName>
        <fullName evidence="2">Uncharacterized protein</fullName>
    </submittedName>
</protein>
<dbReference type="Proteomes" id="UP001516023">
    <property type="component" value="Unassembled WGS sequence"/>
</dbReference>
<feature type="compositionally biased region" description="Low complexity" evidence="1">
    <location>
        <begin position="322"/>
        <end position="424"/>
    </location>
</feature>
<feature type="compositionally biased region" description="Low complexity" evidence="1">
    <location>
        <begin position="431"/>
        <end position="445"/>
    </location>
</feature>
<accession>A0ABD3P8N9</accession>
<dbReference type="EMBL" id="JABMIG020000258">
    <property type="protein sequence ID" value="KAL3783526.1"/>
    <property type="molecule type" value="Genomic_DNA"/>
</dbReference>
<evidence type="ECO:0000313" key="3">
    <source>
        <dbReference type="Proteomes" id="UP001516023"/>
    </source>
</evidence>
<dbReference type="AlphaFoldDB" id="A0ABD3P8N9"/>
<evidence type="ECO:0000313" key="2">
    <source>
        <dbReference type="EMBL" id="KAL3783526.1"/>
    </source>
</evidence>
<sequence>MANLDLSVNSPDHPKIDGIIGMTGDRLYDSYSWIGDEYASFTESNTWNQGNDKKEHWGMAFIAYDCKNKILCIATHLAKGMLDDSIPQSDAYSWIRLGMSPGEQKLFIKNTSASAATYVFKPESSNEAVGYEGCWDVSDYETLGRLVPVTNDYVTIHFDKDTSNGTGHNTVSTGMDSGSGTICLTQDCSTRRPTMKPPNRPSSSRTESPSDKPSILPSTTPSISLLTSPSMSPTNSPTASPSLSPSKSPSKAPSVNPSMSPSTLPSSSPSTSPSSSPSNAPSMSPSDSPSNSPAPSNSPSASPSQSPSKSPSSSPTSPPSDSPSFNRPSKSPSISPSMSPSTSPSNSPMTSPSHFPTSSPSTTPTSSPTASPSCFPSNSLTVSPSMSPSASPSNAPIASPSQSPSSTPIVSPSTTPTFSPTANPSQPPSISPSSSPSVRPSTLPSNSPSVHLTRNPSESPLARPTFSPSVSSSLKPTVMPSSPPIRLPFYIEDNCCPEDTGVCNADGHTFGLPLLNLTKGSFGRPVVDGKIDMLGDNLGDFPPIPGWILAEYSSFLELPMFNGEKNSKDGSPFVQEGRIGTAYLAYDCANNIVCVAAHLDASFLENHPNIQLDQLDGESSISFGESNGSKKLNPSNADEFKYVGKPNDSKFIIGYEGC</sequence>
<keyword evidence="3" id="KW-1185">Reference proteome</keyword>
<gene>
    <name evidence="2" type="ORF">HJC23_009491</name>
</gene>